<dbReference type="RefSeq" id="WP_114645794.1">
    <property type="nucleotide sequence ID" value="NZ_QQNH01000009.1"/>
</dbReference>
<dbReference type="PANTHER" id="PTHR39328:SF1">
    <property type="entry name" value="BLL2871 PROTEIN"/>
    <property type="match status" value="1"/>
</dbReference>
<name>A0A369W6R6_9HYPH</name>
<gene>
    <name evidence="1" type="ORF">DVH29_08725</name>
</gene>
<dbReference type="OrthoDB" id="9790012at2"/>
<dbReference type="PANTHER" id="PTHR39328">
    <property type="entry name" value="BLL2871 PROTEIN"/>
    <property type="match status" value="1"/>
</dbReference>
<reference evidence="2" key="1">
    <citation type="submission" date="2018-07" db="EMBL/GenBank/DDBJ databases">
        <authorList>
            <person name="Liu B.-T."/>
            <person name="Du Z."/>
        </authorList>
    </citation>
    <scope>NUCLEOTIDE SEQUENCE [LARGE SCALE GENOMIC DNA]</scope>
    <source>
        <strain evidence="2">XYN52</strain>
    </source>
</reference>
<dbReference type="InterPro" id="IPR029055">
    <property type="entry name" value="Ntn_hydrolases_N"/>
</dbReference>
<dbReference type="InterPro" id="IPR010430">
    <property type="entry name" value="DUF1028"/>
</dbReference>
<evidence type="ECO:0000313" key="2">
    <source>
        <dbReference type="Proteomes" id="UP000253759"/>
    </source>
</evidence>
<dbReference type="Proteomes" id="UP000253759">
    <property type="component" value="Unassembled WGS sequence"/>
</dbReference>
<dbReference type="AlphaFoldDB" id="A0A369W6R6"/>
<protein>
    <submittedName>
        <fullName evidence="1">DUF1028 domain-containing protein</fullName>
    </submittedName>
</protein>
<proteinExistence type="predicted"/>
<accession>A0A369W6R6</accession>
<evidence type="ECO:0000313" key="1">
    <source>
        <dbReference type="EMBL" id="RDE09030.1"/>
    </source>
</evidence>
<comment type="caution">
    <text evidence="1">The sequence shown here is derived from an EMBL/GenBank/DDBJ whole genome shotgun (WGS) entry which is preliminary data.</text>
</comment>
<dbReference type="Pfam" id="PF06267">
    <property type="entry name" value="DUF1028"/>
    <property type="match status" value="1"/>
</dbReference>
<keyword evidence="2" id="KW-1185">Reference proteome</keyword>
<dbReference type="SUPFAM" id="SSF56235">
    <property type="entry name" value="N-terminal nucleophile aminohydrolases (Ntn hydrolases)"/>
    <property type="match status" value="1"/>
</dbReference>
<dbReference type="EMBL" id="QQNH01000009">
    <property type="protein sequence ID" value="RDE09030.1"/>
    <property type="molecule type" value="Genomic_DNA"/>
</dbReference>
<sequence>MTFSILARDPATGALGVATATGGPAVGQLVPHARAGVGALATQGYTNPLYGPDGLAALETGQGSEAVVYALTTADPGREKRQLIVIDASGRTAGWSGAELTPSVGLHLEPGLAIAGNLLGGPDVVPAMAAAFLAAGGPLELRLLAALTAAEAAGGDARGIQSAAITVVTDQPYPAIDVRVDQAAHPLAELATVLDLVRSGSYAAFLAELPRR</sequence>
<dbReference type="Gene3D" id="3.60.20.10">
    <property type="entry name" value="Glutamine Phosphoribosylpyrophosphate, subunit 1, domain 1"/>
    <property type="match status" value="1"/>
</dbReference>
<organism evidence="1 2">
    <name type="scientific">Pelagibacterium lacus</name>
    <dbReference type="NCBI Taxonomy" id="2282655"/>
    <lineage>
        <taxon>Bacteria</taxon>
        <taxon>Pseudomonadati</taxon>
        <taxon>Pseudomonadota</taxon>
        <taxon>Alphaproteobacteria</taxon>
        <taxon>Hyphomicrobiales</taxon>
        <taxon>Devosiaceae</taxon>
        <taxon>Pelagibacterium</taxon>
    </lineage>
</organism>